<dbReference type="Gene3D" id="1.10.10.970">
    <property type="entry name" value="RNA 2'-phosphotransferase, Tpt1/KptA family, N-terminal domain"/>
    <property type="match status" value="1"/>
</dbReference>
<organism evidence="1 2">
    <name type="scientific">Rhodopirellula halodulae</name>
    <dbReference type="NCBI Taxonomy" id="2894198"/>
    <lineage>
        <taxon>Bacteria</taxon>
        <taxon>Pseudomonadati</taxon>
        <taxon>Planctomycetota</taxon>
        <taxon>Planctomycetia</taxon>
        <taxon>Pirellulales</taxon>
        <taxon>Pirellulaceae</taxon>
        <taxon>Rhodopirellula</taxon>
    </lineage>
</organism>
<dbReference type="Proteomes" id="UP001430306">
    <property type="component" value="Unassembled WGS sequence"/>
</dbReference>
<name>A0ABS8NJN3_9BACT</name>
<evidence type="ECO:0000313" key="1">
    <source>
        <dbReference type="EMBL" id="MCC9643147.1"/>
    </source>
</evidence>
<evidence type="ECO:0000313" key="2">
    <source>
        <dbReference type="Proteomes" id="UP001430306"/>
    </source>
</evidence>
<keyword evidence="2" id="KW-1185">Reference proteome</keyword>
<comment type="caution">
    <text evidence="1">The sequence shown here is derived from an EMBL/GenBank/DDBJ whole genome shotgun (WGS) entry which is preliminary data.</text>
</comment>
<gene>
    <name evidence="1" type="ORF">LOC71_12750</name>
</gene>
<proteinExistence type="predicted"/>
<reference evidence="1" key="1">
    <citation type="submission" date="2021-11" db="EMBL/GenBank/DDBJ databases">
        <title>Genome sequence.</title>
        <authorList>
            <person name="Sun Q."/>
        </authorList>
    </citation>
    <scope>NUCLEOTIDE SEQUENCE</scope>
    <source>
        <strain evidence="1">JC740</strain>
    </source>
</reference>
<dbReference type="InterPro" id="IPR042080">
    <property type="entry name" value="RNA_2'-PTrans_N"/>
</dbReference>
<dbReference type="SUPFAM" id="SSF56399">
    <property type="entry name" value="ADP-ribosylation"/>
    <property type="match status" value="1"/>
</dbReference>
<accession>A0ABS8NJN3</accession>
<dbReference type="RefSeq" id="WP_230251999.1">
    <property type="nucleotide sequence ID" value="NZ_JAJKFV010000004.1"/>
</dbReference>
<dbReference type="Pfam" id="PF01885">
    <property type="entry name" value="PTS_2-RNA"/>
    <property type="match status" value="1"/>
</dbReference>
<dbReference type="InterPro" id="IPR002745">
    <property type="entry name" value="Ptrans_KptA/Tpt1"/>
</dbReference>
<protein>
    <submittedName>
        <fullName evidence="1">RNA 2'-phosphotransferase</fullName>
    </submittedName>
</protein>
<sequence>MNKRLTRVSKYLTYILRHEPQSIGLQLDSDGSIGVQKLVEHANASGKNITTEQVLQVVERHPDPLFALSPDGQRIRAI</sequence>
<dbReference type="EMBL" id="JAJKFW010000023">
    <property type="protein sequence ID" value="MCC9643147.1"/>
    <property type="molecule type" value="Genomic_DNA"/>
</dbReference>